<dbReference type="EMBL" id="CP033920">
    <property type="protein sequence ID" value="AZA49377.1"/>
    <property type="molecule type" value="Genomic_DNA"/>
</dbReference>
<evidence type="ECO:0000313" key="2">
    <source>
        <dbReference type="Proteomes" id="UP000273270"/>
    </source>
</evidence>
<sequence length="232" mass="27867">MFNPIIKADKMNNELHKLLYYYNEEGYEGYDLNEVQLLEKKDSDRIEKLKLLLHHEDRYIAYHAMLILLAWSIPEGFELLDRFITEKWEEKESFEPHRLHGEDNVYDVITNALYIATFNGKTEQELYPFIKDFLHRYGDCLFESNLKDFLLKKDCGPLLKEMEQAMQKALENKRYYQASQLFPVLVHYDKKTWRKYLDTFRSLISQDNRITYNIQEAEKTADNLLKDDEPLS</sequence>
<protein>
    <recommendedName>
        <fullName evidence="3">DUF1186 domain-containing protein</fullName>
    </recommendedName>
</protein>
<dbReference type="AlphaFoldDB" id="A0A3G6M3G1"/>
<reference evidence="2" key="1">
    <citation type="submission" date="2018-11" db="EMBL/GenBank/DDBJ databases">
        <title>Proposal to divide the Flavobacteriaceae and reorganize its genera based on Amino Acid Identity values calculated from whole genome sequences.</title>
        <authorList>
            <person name="Nicholson A.C."/>
            <person name="Gulvik C.A."/>
            <person name="Whitney A.M."/>
            <person name="Humrighouse B.W."/>
            <person name="Bell M."/>
            <person name="Holmes B."/>
            <person name="Steigerwalt A.G."/>
            <person name="Villarma A."/>
            <person name="Sheth M."/>
            <person name="Batra D."/>
            <person name="Pryor J."/>
            <person name="Bernardet J.-F."/>
            <person name="Hugo C."/>
            <person name="Kampfer P."/>
            <person name="Newman J."/>
            <person name="McQuiston J.R."/>
        </authorList>
    </citation>
    <scope>NUCLEOTIDE SEQUENCE [LARGE SCALE GENOMIC DNA]</scope>
    <source>
        <strain evidence="2">G0188</strain>
    </source>
</reference>
<gene>
    <name evidence="1" type="ORF">EG346_14855</name>
</gene>
<proteinExistence type="predicted"/>
<dbReference type="KEGG" id="ccau:EG346_14855"/>
<name>A0A3G6M3G1_CHRCU</name>
<dbReference type="Proteomes" id="UP000273270">
    <property type="component" value="Chromosome"/>
</dbReference>
<keyword evidence="2" id="KW-1185">Reference proteome</keyword>
<evidence type="ECO:0000313" key="1">
    <source>
        <dbReference type="EMBL" id="AZA49377.1"/>
    </source>
</evidence>
<accession>A0A3G6M3G1</accession>
<evidence type="ECO:0008006" key="3">
    <source>
        <dbReference type="Google" id="ProtNLM"/>
    </source>
</evidence>
<organism evidence="1 2">
    <name type="scientific">Chryseobacterium carnipullorum</name>
    <dbReference type="NCBI Taxonomy" id="1124835"/>
    <lineage>
        <taxon>Bacteria</taxon>
        <taxon>Pseudomonadati</taxon>
        <taxon>Bacteroidota</taxon>
        <taxon>Flavobacteriia</taxon>
        <taxon>Flavobacteriales</taxon>
        <taxon>Weeksellaceae</taxon>
        <taxon>Chryseobacterium group</taxon>
        <taxon>Chryseobacterium</taxon>
    </lineage>
</organism>